<dbReference type="Pfam" id="PF01569">
    <property type="entry name" value="PAP2"/>
    <property type="match status" value="1"/>
</dbReference>
<dbReference type="Gene3D" id="1.20.144.10">
    <property type="entry name" value="Phosphatidic acid phosphatase type 2/haloperoxidase"/>
    <property type="match status" value="1"/>
</dbReference>
<protein>
    <submittedName>
        <fullName evidence="4">Phosphatase PAP2 family protein</fullName>
    </submittedName>
</protein>
<evidence type="ECO:0000313" key="5">
    <source>
        <dbReference type="Proteomes" id="UP001162741"/>
    </source>
</evidence>
<evidence type="ECO:0000256" key="1">
    <source>
        <dbReference type="SAM" id="Phobius"/>
    </source>
</evidence>
<feature type="chain" id="PRO_5045583280" evidence="2">
    <location>
        <begin position="19"/>
        <end position="231"/>
    </location>
</feature>
<dbReference type="RefSeq" id="WP_264279703.1">
    <property type="nucleotide sequence ID" value="NZ_CP107006.1"/>
</dbReference>
<name>A0ABY6IV35_9BACT</name>
<dbReference type="SUPFAM" id="SSF48317">
    <property type="entry name" value="Acid phosphatase/Vanadium-dependent haloperoxidase"/>
    <property type="match status" value="1"/>
</dbReference>
<dbReference type="PANTHER" id="PTHR14969:SF13">
    <property type="entry name" value="AT30094P"/>
    <property type="match status" value="1"/>
</dbReference>
<keyword evidence="2" id="KW-0732">Signal</keyword>
<evidence type="ECO:0000256" key="2">
    <source>
        <dbReference type="SAM" id="SignalP"/>
    </source>
</evidence>
<organism evidence="4 5">
    <name type="scientific">Chitinophaga horti</name>
    <dbReference type="NCBI Taxonomy" id="2920382"/>
    <lineage>
        <taxon>Bacteria</taxon>
        <taxon>Pseudomonadati</taxon>
        <taxon>Bacteroidota</taxon>
        <taxon>Chitinophagia</taxon>
        <taxon>Chitinophagales</taxon>
        <taxon>Chitinophagaceae</taxon>
        <taxon>Chitinophaga</taxon>
    </lineage>
</organism>
<dbReference type="PANTHER" id="PTHR14969">
    <property type="entry name" value="SPHINGOSINE-1-PHOSPHATE PHOSPHOHYDROLASE"/>
    <property type="match status" value="1"/>
</dbReference>
<feature type="domain" description="Phosphatidic acid phosphatase type 2/haloperoxidase" evidence="3">
    <location>
        <begin position="109"/>
        <end position="210"/>
    </location>
</feature>
<reference evidence="4" key="1">
    <citation type="submission" date="2022-10" db="EMBL/GenBank/DDBJ databases">
        <title>Chitinophaga sp. nov., isolated from soil.</title>
        <authorList>
            <person name="Jeon C.O."/>
        </authorList>
    </citation>
    <scope>NUCLEOTIDE SEQUENCE</scope>
    <source>
        <strain evidence="4">R8</strain>
    </source>
</reference>
<accession>A0ABY6IV35</accession>
<keyword evidence="1" id="KW-1133">Transmembrane helix</keyword>
<dbReference type="EMBL" id="CP107006">
    <property type="protein sequence ID" value="UYQ91234.1"/>
    <property type="molecule type" value="Genomic_DNA"/>
</dbReference>
<keyword evidence="5" id="KW-1185">Reference proteome</keyword>
<dbReference type="Proteomes" id="UP001162741">
    <property type="component" value="Chromosome"/>
</dbReference>
<dbReference type="InterPro" id="IPR036938">
    <property type="entry name" value="PAP2/HPO_sf"/>
</dbReference>
<evidence type="ECO:0000313" key="4">
    <source>
        <dbReference type="EMBL" id="UYQ91234.1"/>
    </source>
</evidence>
<dbReference type="CDD" id="cd03394">
    <property type="entry name" value="PAP2_like_5"/>
    <property type="match status" value="1"/>
</dbReference>
<proteinExistence type="predicted"/>
<feature type="transmembrane region" description="Helical" evidence="1">
    <location>
        <begin position="191"/>
        <end position="211"/>
    </location>
</feature>
<sequence length="231" mass="25711">MIKKWMSCLMISFTALMARGQALDSLRYHPHLKFSFRQLRAPLTLSVMGVASNGNGKESVKNEIVEERNEHIAGFHTSIDDYLQFSPLVIAYGLDAMGIPSKNDIGNRTGILLKGELLMLATVHILKTYTHQLRPDGSAFTSFPSGHTAQAFAAATFLVEEYKHRFRWMPYAAYGLASSVGALRMANNRHYISDVLLGAGIGILSIKVAYWTHKYKWGKRRSGDLAAVFKG</sequence>
<evidence type="ECO:0000259" key="3">
    <source>
        <dbReference type="SMART" id="SM00014"/>
    </source>
</evidence>
<keyword evidence="1" id="KW-0472">Membrane</keyword>
<dbReference type="SMART" id="SM00014">
    <property type="entry name" value="acidPPc"/>
    <property type="match status" value="1"/>
</dbReference>
<gene>
    <name evidence="4" type="ORF">MKQ68_14150</name>
</gene>
<feature type="signal peptide" evidence="2">
    <location>
        <begin position="1"/>
        <end position="18"/>
    </location>
</feature>
<dbReference type="InterPro" id="IPR000326">
    <property type="entry name" value="PAP2/HPO"/>
</dbReference>
<keyword evidence="1" id="KW-0812">Transmembrane</keyword>